<dbReference type="EMBL" id="JAWHQM010000029">
    <property type="protein sequence ID" value="KAK5633029.1"/>
    <property type="molecule type" value="Genomic_DNA"/>
</dbReference>
<proteinExistence type="predicted"/>
<reference evidence="1 2" key="1">
    <citation type="submission" date="2023-10" db="EMBL/GenBank/DDBJ databases">
        <title>Draft genome sequence of Xylaria bambusicola isolate GMP-LS, the root and basal stem rot pathogen of sugarcane in Indonesia.</title>
        <authorList>
            <person name="Selvaraj P."/>
            <person name="Muralishankar V."/>
            <person name="Muruganantham S."/>
            <person name="Sp S."/>
            <person name="Haryani S."/>
            <person name="Lau K.J.X."/>
            <person name="Naqvi N.I."/>
        </authorList>
    </citation>
    <scope>NUCLEOTIDE SEQUENCE [LARGE SCALE GENOMIC DNA]</scope>
    <source>
        <strain evidence="1">GMP-LS</strain>
    </source>
</reference>
<organism evidence="1 2">
    <name type="scientific">Xylaria bambusicola</name>
    <dbReference type="NCBI Taxonomy" id="326684"/>
    <lineage>
        <taxon>Eukaryota</taxon>
        <taxon>Fungi</taxon>
        <taxon>Dikarya</taxon>
        <taxon>Ascomycota</taxon>
        <taxon>Pezizomycotina</taxon>
        <taxon>Sordariomycetes</taxon>
        <taxon>Xylariomycetidae</taxon>
        <taxon>Xylariales</taxon>
        <taxon>Xylariaceae</taxon>
        <taxon>Xylaria</taxon>
    </lineage>
</organism>
<sequence length="105" mass="11173">MTSTDPSDPEITQRKETPSTSVFDCFAERDATAPLSSVPCTSIWSALVLGYAGLTSTPSALKIFTLETADFRVAWSSAKSPSTCVKLSRTDDEISISSSMATLTV</sequence>
<gene>
    <name evidence="1" type="ORF">RRF57_008742</name>
</gene>
<protein>
    <submittedName>
        <fullName evidence="1">Uncharacterized protein</fullName>
    </submittedName>
</protein>
<dbReference type="Proteomes" id="UP001305414">
    <property type="component" value="Unassembled WGS sequence"/>
</dbReference>
<keyword evidence="2" id="KW-1185">Reference proteome</keyword>
<dbReference type="AlphaFoldDB" id="A0AAN7UYI4"/>
<accession>A0AAN7UYI4</accession>
<name>A0AAN7UYI4_9PEZI</name>
<evidence type="ECO:0000313" key="1">
    <source>
        <dbReference type="EMBL" id="KAK5633029.1"/>
    </source>
</evidence>
<comment type="caution">
    <text evidence="1">The sequence shown here is derived from an EMBL/GenBank/DDBJ whole genome shotgun (WGS) entry which is preliminary data.</text>
</comment>
<evidence type="ECO:0000313" key="2">
    <source>
        <dbReference type="Proteomes" id="UP001305414"/>
    </source>
</evidence>